<dbReference type="Gene3D" id="3.40.50.1400">
    <property type="match status" value="1"/>
</dbReference>
<evidence type="ECO:0000313" key="4">
    <source>
        <dbReference type="Proteomes" id="UP000277294"/>
    </source>
</evidence>
<dbReference type="RefSeq" id="WP_124077389.1">
    <property type="nucleotide sequence ID" value="NZ_UWPJ01000005.1"/>
</dbReference>
<dbReference type="InterPro" id="IPR002762">
    <property type="entry name" value="CbiX-like"/>
</dbReference>
<evidence type="ECO:0000256" key="2">
    <source>
        <dbReference type="ARBA" id="ARBA00023239"/>
    </source>
</evidence>
<dbReference type="PANTHER" id="PTHR33542:SF3">
    <property type="entry name" value="SIROHYDROCHLORIN FERROCHELATASE, CHLOROPLASTIC"/>
    <property type="match status" value="1"/>
</dbReference>
<dbReference type="Pfam" id="PF01903">
    <property type="entry name" value="CbiX"/>
    <property type="match status" value="1"/>
</dbReference>
<keyword evidence="4" id="KW-1185">Reference proteome</keyword>
<dbReference type="GO" id="GO:0016852">
    <property type="term" value="F:sirohydrochlorin cobaltochelatase activity"/>
    <property type="evidence" value="ECO:0007669"/>
    <property type="project" value="UniProtKB-EC"/>
</dbReference>
<gene>
    <name evidence="3" type="primary">cbiX</name>
    <name evidence="3" type="ORF">PIGHUM_00202</name>
</gene>
<accession>A0A3P4AWQ7</accession>
<name>A0A3P4AWQ7_9BURK</name>
<organism evidence="3 4">
    <name type="scientific">Pigmentiphaga humi</name>
    <dbReference type="NCBI Taxonomy" id="2478468"/>
    <lineage>
        <taxon>Bacteria</taxon>
        <taxon>Pseudomonadati</taxon>
        <taxon>Pseudomonadota</taxon>
        <taxon>Betaproteobacteria</taxon>
        <taxon>Burkholderiales</taxon>
        <taxon>Alcaligenaceae</taxon>
        <taxon>Pigmentiphaga</taxon>
    </lineage>
</organism>
<dbReference type="InterPro" id="IPR050963">
    <property type="entry name" value="Sirohydro_Cobaltochel/CbiX"/>
</dbReference>
<reference evidence="3 4" key="1">
    <citation type="submission" date="2018-10" db="EMBL/GenBank/DDBJ databases">
        <authorList>
            <person name="Criscuolo A."/>
        </authorList>
    </citation>
    <scope>NUCLEOTIDE SEQUENCE [LARGE SCALE GENOMIC DNA]</scope>
    <source>
        <strain evidence="3">DnA1</strain>
    </source>
</reference>
<proteinExistence type="predicted"/>
<dbReference type="Proteomes" id="UP000277294">
    <property type="component" value="Unassembled WGS sequence"/>
</dbReference>
<dbReference type="EC" id="4.99.1.3" evidence="3"/>
<dbReference type="EMBL" id="UWPJ01000005">
    <property type="protein sequence ID" value="VCU68152.1"/>
    <property type="molecule type" value="Genomic_DNA"/>
</dbReference>
<dbReference type="CDD" id="cd03416">
    <property type="entry name" value="CbiX_SirB_N"/>
    <property type="match status" value="1"/>
</dbReference>
<dbReference type="GO" id="GO:0046872">
    <property type="term" value="F:metal ion binding"/>
    <property type="evidence" value="ECO:0007669"/>
    <property type="project" value="UniProtKB-KW"/>
</dbReference>
<dbReference type="PANTHER" id="PTHR33542">
    <property type="entry name" value="SIROHYDROCHLORIN FERROCHELATASE, CHLOROPLASTIC"/>
    <property type="match status" value="1"/>
</dbReference>
<dbReference type="SUPFAM" id="SSF53800">
    <property type="entry name" value="Chelatase"/>
    <property type="match status" value="1"/>
</dbReference>
<evidence type="ECO:0000313" key="3">
    <source>
        <dbReference type="EMBL" id="VCU68152.1"/>
    </source>
</evidence>
<keyword evidence="2 3" id="KW-0456">Lyase</keyword>
<dbReference type="AlphaFoldDB" id="A0A3P4AWQ7"/>
<dbReference type="OrthoDB" id="9797895at2"/>
<evidence type="ECO:0000256" key="1">
    <source>
        <dbReference type="ARBA" id="ARBA00022723"/>
    </source>
</evidence>
<protein>
    <submittedName>
        <fullName evidence="3">Sirohydrochlorin cobaltochelatase</fullName>
        <ecNumber evidence="3">4.99.1.3</ecNumber>
    </submittedName>
</protein>
<sequence length="136" mass="14123">MNPSCAPSAREARRGVVLFAHGSRDPQWARPMEHLAQALRARDPGTPVAAAFLELMSPTLPEAIAGLAGQGMAEIAVLPVFWAAGAHVTRDLARLLDEARAAHPAVRFAALPVLSELPGVLDAIAAAALPPTADPS</sequence>
<keyword evidence="1" id="KW-0479">Metal-binding</keyword>